<evidence type="ECO:0000256" key="3">
    <source>
        <dbReference type="SAM" id="Coils"/>
    </source>
</evidence>
<comment type="subcellular location">
    <subcellularLocation>
        <location evidence="1">Cell envelope</location>
    </subcellularLocation>
</comment>
<sequence>MLGTITAAETAPRPRRATLWRRGTLLLLPVALVGYGGYRLVHPAAPEAAAPPPASVTTATPLARTVTEWDDYVGRFTASQSVEVRPRVSGQIVARHFTDGQMVRKGQLLFTVDPRPFRAAEGEARADVAAARSSLALARADLARAERLSGDEALSAGEVDRLRSRAQAAAATLAGAEARLRSRALDVEWTEVRAPISGRVSDRRVDTGNLVTGGQTGTATLLTTINAIDPIYFSFDASEALVLKARHARAAGAGPARVEVRLQDETDYRWKGSLDFEDNGLDQRSGTLRARATIANPQGFLTPGLFGNMRLASGGTARALLVPEAAIQTDQARKTVLVVGPDNVVAAKPVTLGASLSGLRIVRQGLDPRDRVVIGGLQAAVPGSKVDPHPGRIAADAATPPATAETPPAAQASFAR</sequence>
<dbReference type="SUPFAM" id="SSF111369">
    <property type="entry name" value="HlyD-like secretion proteins"/>
    <property type="match status" value="1"/>
</dbReference>
<feature type="coiled-coil region" evidence="3">
    <location>
        <begin position="128"/>
        <end position="179"/>
    </location>
</feature>
<feature type="compositionally biased region" description="Low complexity" evidence="4">
    <location>
        <begin position="394"/>
        <end position="416"/>
    </location>
</feature>
<dbReference type="Gene3D" id="1.10.287.470">
    <property type="entry name" value="Helix hairpin bin"/>
    <property type="match status" value="1"/>
</dbReference>
<feature type="domain" description="Multidrug resistance protein MdtA-like barrel-sandwich hybrid" evidence="5">
    <location>
        <begin position="81"/>
        <end position="219"/>
    </location>
</feature>
<reference evidence="8" key="1">
    <citation type="journal article" date="2022" name="Toxins">
        <title>Genomic Analysis of Sphingopyxis sp. USTB-05 for Biodegrading Cyanobacterial Hepatotoxins.</title>
        <authorList>
            <person name="Liu C."/>
            <person name="Xu Q."/>
            <person name="Zhao Z."/>
            <person name="Zhang H."/>
            <person name="Liu X."/>
            <person name="Yin C."/>
            <person name="Liu Y."/>
            <person name="Yan H."/>
        </authorList>
    </citation>
    <scope>NUCLEOTIDE SEQUENCE</scope>
    <source>
        <strain evidence="8">NBD5</strain>
    </source>
</reference>
<evidence type="ECO:0000259" key="5">
    <source>
        <dbReference type="Pfam" id="PF25917"/>
    </source>
</evidence>
<dbReference type="InterPro" id="IPR058625">
    <property type="entry name" value="MdtA-like_BSH"/>
</dbReference>
<proteinExistence type="inferred from homology"/>
<dbReference type="Pfam" id="PF25917">
    <property type="entry name" value="BSH_RND"/>
    <property type="match status" value="1"/>
</dbReference>
<evidence type="ECO:0000259" key="7">
    <source>
        <dbReference type="Pfam" id="PF25967"/>
    </source>
</evidence>
<dbReference type="Pfam" id="PF25944">
    <property type="entry name" value="Beta-barrel_RND"/>
    <property type="match status" value="1"/>
</dbReference>
<name>A0ABY4XDL7_9SPHN</name>
<evidence type="ECO:0000259" key="6">
    <source>
        <dbReference type="Pfam" id="PF25944"/>
    </source>
</evidence>
<feature type="region of interest" description="Disordered" evidence="4">
    <location>
        <begin position="383"/>
        <end position="416"/>
    </location>
</feature>
<evidence type="ECO:0000313" key="8">
    <source>
        <dbReference type="EMBL" id="USI75070.1"/>
    </source>
</evidence>
<comment type="similarity">
    <text evidence="2">Belongs to the membrane fusion protein (MFP) (TC 8.A.1) family.</text>
</comment>
<dbReference type="Gene3D" id="2.40.420.20">
    <property type="match status" value="1"/>
</dbReference>
<dbReference type="InterPro" id="IPR058627">
    <property type="entry name" value="MdtA-like_C"/>
</dbReference>
<dbReference type="InterPro" id="IPR006143">
    <property type="entry name" value="RND_pump_MFP"/>
</dbReference>
<feature type="domain" description="Multidrug resistance protein MdtA-like C-terminal permuted SH3" evidence="7">
    <location>
        <begin position="319"/>
        <end position="378"/>
    </location>
</feature>
<gene>
    <name evidence="8" type="ORF">LHA26_17625</name>
</gene>
<dbReference type="PANTHER" id="PTHR30158">
    <property type="entry name" value="ACRA/E-RELATED COMPONENT OF DRUG EFFLUX TRANSPORTER"/>
    <property type="match status" value="1"/>
</dbReference>
<protein>
    <submittedName>
        <fullName evidence="8">Efflux RND transporter periplasmic adaptor subunit</fullName>
    </submittedName>
</protein>
<evidence type="ECO:0000313" key="9">
    <source>
        <dbReference type="Proteomes" id="UP001056937"/>
    </source>
</evidence>
<dbReference type="EMBL" id="CP084931">
    <property type="protein sequence ID" value="USI75070.1"/>
    <property type="molecule type" value="Genomic_DNA"/>
</dbReference>
<feature type="domain" description="Multidrug resistance protein MdtA-like beta-barrel" evidence="6">
    <location>
        <begin position="230"/>
        <end position="312"/>
    </location>
</feature>
<keyword evidence="9" id="KW-1185">Reference proteome</keyword>
<dbReference type="Gene3D" id="2.40.50.100">
    <property type="match status" value="1"/>
</dbReference>
<evidence type="ECO:0000256" key="2">
    <source>
        <dbReference type="ARBA" id="ARBA00009477"/>
    </source>
</evidence>
<dbReference type="NCBIfam" id="TIGR01730">
    <property type="entry name" value="RND_mfp"/>
    <property type="match status" value="1"/>
</dbReference>
<dbReference type="Proteomes" id="UP001056937">
    <property type="component" value="Chromosome 2"/>
</dbReference>
<dbReference type="Gene3D" id="2.40.30.170">
    <property type="match status" value="1"/>
</dbReference>
<dbReference type="InterPro" id="IPR058626">
    <property type="entry name" value="MdtA-like_b-barrel"/>
</dbReference>
<organism evidence="8 9">
    <name type="scientific">Sphingomonas morindae</name>
    <dbReference type="NCBI Taxonomy" id="1541170"/>
    <lineage>
        <taxon>Bacteria</taxon>
        <taxon>Pseudomonadati</taxon>
        <taxon>Pseudomonadota</taxon>
        <taxon>Alphaproteobacteria</taxon>
        <taxon>Sphingomonadales</taxon>
        <taxon>Sphingomonadaceae</taxon>
        <taxon>Sphingomonas</taxon>
    </lineage>
</organism>
<evidence type="ECO:0000256" key="1">
    <source>
        <dbReference type="ARBA" id="ARBA00004196"/>
    </source>
</evidence>
<evidence type="ECO:0000256" key="4">
    <source>
        <dbReference type="SAM" id="MobiDB-lite"/>
    </source>
</evidence>
<keyword evidence="3" id="KW-0175">Coiled coil</keyword>
<dbReference type="Pfam" id="PF25967">
    <property type="entry name" value="RND-MFP_C"/>
    <property type="match status" value="1"/>
</dbReference>
<accession>A0ABY4XDL7</accession>
<dbReference type="PANTHER" id="PTHR30158:SF24">
    <property type="entry name" value="HLYD FAMILY SECRETION PROTEIN"/>
    <property type="match status" value="1"/>
</dbReference>